<organism evidence="1 2">
    <name type="scientific">Gossypium arboreum</name>
    <name type="common">Tree cotton</name>
    <name type="synonym">Gossypium nanking</name>
    <dbReference type="NCBI Taxonomy" id="29729"/>
    <lineage>
        <taxon>Eukaryota</taxon>
        <taxon>Viridiplantae</taxon>
        <taxon>Streptophyta</taxon>
        <taxon>Embryophyta</taxon>
        <taxon>Tracheophyta</taxon>
        <taxon>Spermatophyta</taxon>
        <taxon>Magnoliopsida</taxon>
        <taxon>eudicotyledons</taxon>
        <taxon>Gunneridae</taxon>
        <taxon>Pentapetalae</taxon>
        <taxon>rosids</taxon>
        <taxon>malvids</taxon>
        <taxon>Malvales</taxon>
        <taxon>Malvaceae</taxon>
        <taxon>Malvoideae</taxon>
        <taxon>Gossypium</taxon>
    </lineage>
</organism>
<gene>
    <name evidence="1" type="ORF">F383_14867</name>
</gene>
<dbReference type="Proteomes" id="UP000032142">
    <property type="component" value="Unassembled WGS sequence"/>
</dbReference>
<protein>
    <submittedName>
        <fullName evidence="1">Uncharacterized protein</fullName>
    </submittedName>
</protein>
<evidence type="ECO:0000313" key="2">
    <source>
        <dbReference type="Proteomes" id="UP000032142"/>
    </source>
</evidence>
<proteinExistence type="predicted"/>
<accession>A0A0B0NFV4</accession>
<keyword evidence="2" id="KW-1185">Reference proteome</keyword>
<dbReference type="EMBL" id="KN392540">
    <property type="protein sequence ID" value="KHG09886.1"/>
    <property type="molecule type" value="Genomic_DNA"/>
</dbReference>
<name>A0A0B0NFV4_GOSAR</name>
<dbReference type="AlphaFoldDB" id="A0A0B0NFV4"/>
<evidence type="ECO:0000313" key="1">
    <source>
        <dbReference type="EMBL" id="KHG09886.1"/>
    </source>
</evidence>
<sequence length="42" mass="4622">MGAQLSGILKTSGALNCYGLWVHWASSFKVYLIGDFGFIIWA</sequence>
<reference evidence="2" key="1">
    <citation type="submission" date="2014-09" db="EMBL/GenBank/DDBJ databases">
        <authorList>
            <person name="Mudge J."/>
            <person name="Ramaraj T."/>
            <person name="Lindquist I.E."/>
            <person name="Bharti A.K."/>
            <person name="Sundararajan A."/>
            <person name="Cameron C.T."/>
            <person name="Woodward J.E."/>
            <person name="May G.D."/>
            <person name="Brubaker C."/>
            <person name="Broadhvest J."/>
            <person name="Wilkins T.A."/>
        </authorList>
    </citation>
    <scope>NUCLEOTIDE SEQUENCE</scope>
    <source>
        <strain evidence="2">cv. AKA8401</strain>
    </source>
</reference>